<keyword evidence="2" id="KW-1185">Reference proteome</keyword>
<dbReference type="Proteomes" id="UP001221757">
    <property type="component" value="Unassembled WGS sequence"/>
</dbReference>
<sequence length="89" mass="9894">MPSFTKTIAHVHIDEVHNHSTVGVPSYGLPPFRPAWGSLNELRLRLPKDTPFQALSGTLPPHIKSAVISHLNYDPKTYVSLKLSSNRPN</sequence>
<evidence type="ECO:0000313" key="1">
    <source>
        <dbReference type="EMBL" id="KAJ7645870.1"/>
    </source>
</evidence>
<proteinExistence type="predicted"/>
<feature type="non-terminal residue" evidence="1">
    <location>
        <position position="89"/>
    </location>
</feature>
<name>A0AAD7FZ64_MYCRO</name>
<organism evidence="1 2">
    <name type="scientific">Mycena rosella</name>
    <name type="common">Pink bonnet</name>
    <name type="synonym">Agaricus rosellus</name>
    <dbReference type="NCBI Taxonomy" id="1033263"/>
    <lineage>
        <taxon>Eukaryota</taxon>
        <taxon>Fungi</taxon>
        <taxon>Dikarya</taxon>
        <taxon>Basidiomycota</taxon>
        <taxon>Agaricomycotina</taxon>
        <taxon>Agaricomycetes</taxon>
        <taxon>Agaricomycetidae</taxon>
        <taxon>Agaricales</taxon>
        <taxon>Marasmiineae</taxon>
        <taxon>Mycenaceae</taxon>
        <taxon>Mycena</taxon>
    </lineage>
</organism>
<gene>
    <name evidence="1" type="ORF">B0H17DRAFT_959312</name>
</gene>
<comment type="caution">
    <text evidence="1">The sequence shown here is derived from an EMBL/GenBank/DDBJ whole genome shotgun (WGS) entry which is preliminary data.</text>
</comment>
<dbReference type="Gene3D" id="3.40.50.300">
    <property type="entry name" value="P-loop containing nucleotide triphosphate hydrolases"/>
    <property type="match status" value="1"/>
</dbReference>
<reference evidence="1" key="1">
    <citation type="submission" date="2023-03" db="EMBL/GenBank/DDBJ databases">
        <title>Massive genome expansion in bonnet fungi (Mycena s.s.) driven by repeated elements and novel gene families across ecological guilds.</title>
        <authorList>
            <consortium name="Lawrence Berkeley National Laboratory"/>
            <person name="Harder C.B."/>
            <person name="Miyauchi S."/>
            <person name="Viragh M."/>
            <person name="Kuo A."/>
            <person name="Thoen E."/>
            <person name="Andreopoulos B."/>
            <person name="Lu D."/>
            <person name="Skrede I."/>
            <person name="Drula E."/>
            <person name="Henrissat B."/>
            <person name="Morin E."/>
            <person name="Kohler A."/>
            <person name="Barry K."/>
            <person name="LaButti K."/>
            <person name="Morin E."/>
            <person name="Salamov A."/>
            <person name="Lipzen A."/>
            <person name="Mereny Z."/>
            <person name="Hegedus B."/>
            <person name="Baldrian P."/>
            <person name="Stursova M."/>
            <person name="Weitz H."/>
            <person name="Taylor A."/>
            <person name="Grigoriev I.V."/>
            <person name="Nagy L.G."/>
            <person name="Martin F."/>
            <person name="Kauserud H."/>
        </authorList>
    </citation>
    <scope>NUCLEOTIDE SEQUENCE</scope>
    <source>
        <strain evidence="1">CBHHK067</strain>
    </source>
</reference>
<accession>A0AAD7FZ64</accession>
<dbReference type="EMBL" id="JARKIE010000390">
    <property type="protein sequence ID" value="KAJ7645870.1"/>
    <property type="molecule type" value="Genomic_DNA"/>
</dbReference>
<dbReference type="AlphaFoldDB" id="A0AAD7FZ64"/>
<evidence type="ECO:0000313" key="2">
    <source>
        <dbReference type="Proteomes" id="UP001221757"/>
    </source>
</evidence>
<protein>
    <submittedName>
        <fullName evidence="1">Uncharacterized protein</fullName>
    </submittedName>
</protein>
<dbReference type="InterPro" id="IPR027417">
    <property type="entry name" value="P-loop_NTPase"/>
</dbReference>